<evidence type="ECO:0000256" key="5">
    <source>
        <dbReference type="ARBA" id="ARBA00022679"/>
    </source>
</evidence>
<dbReference type="GO" id="GO:0008982">
    <property type="term" value="F:protein-N(PI)-phosphohistidine-sugar phosphotransferase activity"/>
    <property type="evidence" value="ECO:0007669"/>
    <property type="project" value="InterPro"/>
</dbReference>
<feature type="domain" description="PTS EIIB type-4" evidence="10">
    <location>
        <begin position="1"/>
        <end position="163"/>
    </location>
</feature>
<keyword evidence="7" id="KW-0418">Kinase</keyword>
<evidence type="ECO:0000256" key="1">
    <source>
        <dbReference type="ARBA" id="ARBA00004496"/>
    </source>
</evidence>
<protein>
    <submittedName>
        <fullName evidence="11">PTS system, mannose-specific IIB component</fullName>
    </submittedName>
</protein>
<evidence type="ECO:0000256" key="9">
    <source>
        <dbReference type="PIRSR" id="PIRSR618455-2"/>
    </source>
</evidence>
<keyword evidence="3" id="KW-0963">Cytoplasm</keyword>
<evidence type="ECO:0000256" key="3">
    <source>
        <dbReference type="ARBA" id="ARBA00022490"/>
    </source>
</evidence>
<comment type="subcellular location">
    <subcellularLocation>
        <location evidence="1">Cytoplasm</location>
    </subcellularLocation>
</comment>
<evidence type="ECO:0000256" key="6">
    <source>
        <dbReference type="ARBA" id="ARBA00022683"/>
    </source>
</evidence>
<evidence type="ECO:0000256" key="7">
    <source>
        <dbReference type="ARBA" id="ARBA00022777"/>
    </source>
</evidence>
<sequence>MDIVLARIDDRLIHGQVVTNWVKETKCDRVIVCNDDIAADVVRKTLIEQVVPAGVKANVVSIEKMVRVYNNPAYKGVKVLLLFTNPTDVLRLVEMGVDIKSVNVGGMSYKSGKKQITGVISVDEKDVQAFKSLDERGIEIEGRQVSSDFKLDVMAKIKEHNLL</sequence>
<keyword evidence="5" id="KW-0808">Transferase</keyword>
<keyword evidence="12" id="KW-1185">Reference proteome</keyword>
<dbReference type="InterPro" id="IPR036667">
    <property type="entry name" value="PTS_IIB_sorbose-sp_sf"/>
</dbReference>
<gene>
    <name evidence="11" type="ORF">SAMN05660923_01225</name>
</gene>
<dbReference type="Gene3D" id="3.40.35.10">
    <property type="entry name" value="Phosphotransferase system, sorbose subfamily IIB component"/>
    <property type="match status" value="1"/>
</dbReference>
<dbReference type="NCBIfam" id="TIGR00854">
    <property type="entry name" value="pts-sorbose"/>
    <property type="match status" value="1"/>
</dbReference>
<dbReference type="SUPFAM" id="SSF52728">
    <property type="entry name" value="PTS IIb component"/>
    <property type="match status" value="1"/>
</dbReference>
<dbReference type="GO" id="GO:0009401">
    <property type="term" value="P:phosphoenolpyruvate-dependent sugar phosphotransferase system"/>
    <property type="evidence" value="ECO:0007669"/>
    <property type="project" value="UniProtKB-KW"/>
</dbReference>
<evidence type="ECO:0000256" key="2">
    <source>
        <dbReference type="ARBA" id="ARBA00022448"/>
    </source>
</evidence>
<dbReference type="InterPro" id="IPR018455">
    <property type="entry name" value="PTS_IIB_sorbose-sp_subgr"/>
</dbReference>
<accession>A0A1H2WDJ2</accession>
<keyword evidence="2" id="KW-0813">Transport</keyword>
<evidence type="ECO:0000256" key="4">
    <source>
        <dbReference type="ARBA" id="ARBA00022597"/>
    </source>
</evidence>
<dbReference type="Pfam" id="PF03830">
    <property type="entry name" value="PTSIIB_sorb"/>
    <property type="match status" value="1"/>
</dbReference>
<dbReference type="GO" id="GO:0005737">
    <property type="term" value="C:cytoplasm"/>
    <property type="evidence" value="ECO:0007669"/>
    <property type="project" value="UniProtKB-SubCell"/>
</dbReference>
<proteinExistence type="predicted"/>
<reference evidence="11 12" key="1">
    <citation type="submission" date="2016-10" db="EMBL/GenBank/DDBJ databases">
        <authorList>
            <person name="de Groot N.N."/>
        </authorList>
    </citation>
    <scope>NUCLEOTIDE SEQUENCE [LARGE SCALE GENOMIC DNA]</scope>
    <source>
        <strain evidence="11 12">DSM 23310</strain>
    </source>
</reference>
<keyword evidence="6" id="KW-0598">Phosphotransferase system</keyword>
<evidence type="ECO:0000256" key="8">
    <source>
        <dbReference type="PIRSR" id="PIRSR618455-1"/>
    </source>
</evidence>
<dbReference type="GO" id="GO:0016301">
    <property type="term" value="F:kinase activity"/>
    <property type="evidence" value="ECO:0007669"/>
    <property type="project" value="UniProtKB-KW"/>
</dbReference>
<dbReference type="CDD" id="cd00001">
    <property type="entry name" value="PTS_IIB_man"/>
    <property type="match status" value="1"/>
</dbReference>
<evidence type="ECO:0000313" key="12">
    <source>
        <dbReference type="Proteomes" id="UP000198828"/>
    </source>
</evidence>
<organism evidence="11 12">
    <name type="scientific">Tepidimicrobium xylanilyticum</name>
    <dbReference type="NCBI Taxonomy" id="1123352"/>
    <lineage>
        <taxon>Bacteria</taxon>
        <taxon>Bacillati</taxon>
        <taxon>Bacillota</taxon>
        <taxon>Tissierellia</taxon>
        <taxon>Tissierellales</taxon>
        <taxon>Tepidimicrobiaceae</taxon>
        <taxon>Tepidimicrobium</taxon>
    </lineage>
</organism>
<dbReference type="RefSeq" id="WP_200773671.1">
    <property type="nucleotide sequence ID" value="NZ_BSYN01000001.1"/>
</dbReference>
<dbReference type="Proteomes" id="UP000198828">
    <property type="component" value="Unassembled WGS sequence"/>
</dbReference>
<keyword evidence="4" id="KW-0762">Sugar transport</keyword>
<feature type="active site" description="Pros-phosphohistidine intermediate; for EIIB activity" evidence="8">
    <location>
        <position position="14"/>
    </location>
</feature>
<dbReference type="EMBL" id="FNNG01000004">
    <property type="protein sequence ID" value="SDW78598.1"/>
    <property type="molecule type" value="Genomic_DNA"/>
</dbReference>
<dbReference type="InterPro" id="IPR004720">
    <property type="entry name" value="PTS_IIB_sorbose-sp"/>
</dbReference>
<dbReference type="AlphaFoldDB" id="A0A1H2WDJ2"/>
<feature type="modified residue" description="Phosphohistidine; by EIIA" evidence="9">
    <location>
        <position position="14"/>
    </location>
</feature>
<evidence type="ECO:0000259" key="10">
    <source>
        <dbReference type="PROSITE" id="PS51101"/>
    </source>
</evidence>
<dbReference type="PROSITE" id="PS51101">
    <property type="entry name" value="PTS_EIIB_TYPE_4"/>
    <property type="match status" value="1"/>
</dbReference>
<evidence type="ECO:0000313" key="11">
    <source>
        <dbReference type="EMBL" id="SDW78598.1"/>
    </source>
</evidence>
<name>A0A1H2WDJ2_9FIRM</name>